<evidence type="ECO:0000313" key="2">
    <source>
        <dbReference type="EMBL" id="KAF9415818.1"/>
    </source>
</evidence>
<proteinExistence type="predicted"/>
<name>A0A835GIN1_SPOEX</name>
<sequence>MKLLLIALLFTLAVFVTNVTAQDVRVSVDGRRGGQSCHTDSDCPDLCNCIEFTCKCFKRSLDLLRVN</sequence>
<dbReference type="EMBL" id="JACKWZ010000101">
    <property type="protein sequence ID" value="KAF9415818.1"/>
    <property type="molecule type" value="Genomic_DNA"/>
</dbReference>
<keyword evidence="1" id="KW-0732">Signal</keyword>
<feature type="chain" id="PRO_5032958967" evidence="1">
    <location>
        <begin position="22"/>
        <end position="67"/>
    </location>
</feature>
<gene>
    <name evidence="2" type="ORF">HW555_006645</name>
</gene>
<comment type="caution">
    <text evidence="2">The sequence shown here is derived from an EMBL/GenBank/DDBJ whole genome shotgun (WGS) entry which is preliminary data.</text>
</comment>
<dbReference type="AlphaFoldDB" id="A0A835GIN1"/>
<reference evidence="2" key="1">
    <citation type="submission" date="2020-08" db="EMBL/GenBank/DDBJ databases">
        <title>Spodoptera exigua strain:BAW_Kor-Di-RS1 Genome sequencing and assembly.</title>
        <authorList>
            <person name="Kim J."/>
            <person name="Nam H.Y."/>
            <person name="Kwon M."/>
            <person name="Choi J.H."/>
            <person name="Cho S.R."/>
            <person name="Kim G.-H."/>
        </authorList>
    </citation>
    <scope>NUCLEOTIDE SEQUENCE</scope>
    <source>
        <strain evidence="2">BAW_Kor-Di-RS1</strain>
        <tissue evidence="2">Whole-body</tissue>
    </source>
</reference>
<organism evidence="2 3">
    <name type="scientific">Spodoptera exigua</name>
    <name type="common">Beet armyworm</name>
    <name type="synonym">Noctua fulgens</name>
    <dbReference type="NCBI Taxonomy" id="7107"/>
    <lineage>
        <taxon>Eukaryota</taxon>
        <taxon>Metazoa</taxon>
        <taxon>Ecdysozoa</taxon>
        <taxon>Arthropoda</taxon>
        <taxon>Hexapoda</taxon>
        <taxon>Insecta</taxon>
        <taxon>Pterygota</taxon>
        <taxon>Neoptera</taxon>
        <taxon>Endopterygota</taxon>
        <taxon>Lepidoptera</taxon>
        <taxon>Glossata</taxon>
        <taxon>Ditrysia</taxon>
        <taxon>Noctuoidea</taxon>
        <taxon>Noctuidae</taxon>
        <taxon>Amphipyrinae</taxon>
        <taxon>Spodoptera</taxon>
    </lineage>
</organism>
<accession>A0A835GIN1</accession>
<protein>
    <submittedName>
        <fullName evidence="2">Uncharacterized protein</fullName>
    </submittedName>
</protein>
<feature type="signal peptide" evidence="1">
    <location>
        <begin position="1"/>
        <end position="21"/>
    </location>
</feature>
<evidence type="ECO:0000256" key="1">
    <source>
        <dbReference type="SAM" id="SignalP"/>
    </source>
</evidence>
<evidence type="ECO:0000313" key="3">
    <source>
        <dbReference type="Proteomes" id="UP000648187"/>
    </source>
</evidence>
<dbReference type="Proteomes" id="UP000648187">
    <property type="component" value="Unassembled WGS sequence"/>
</dbReference>
<keyword evidence="3" id="KW-1185">Reference proteome</keyword>